<evidence type="ECO:0000313" key="6">
    <source>
        <dbReference type="Proteomes" id="UP000046122"/>
    </source>
</evidence>
<evidence type="ECO:0000256" key="2">
    <source>
        <dbReference type="ARBA" id="ARBA00022723"/>
    </source>
</evidence>
<evidence type="ECO:0000256" key="3">
    <source>
        <dbReference type="ARBA" id="ARBA00022833"/>
    </source>
</evidence>
<protein>
    <submittedName>
        <fullName evidence="5">Glutathione-dependent formaldehyde-activating protein</fullName>
    </submittedName>
</protein>
<dbReference type="Proteomes" id="UP000046122">
    <property type="component" value="Unassembled WGS sequence"/>
</dbReference>
<dbReference type="Gene3D" id="2.170.150.70">
    <property type="match status" value="1"/>
</dbReference>
<keyword evidence="3" id="KW-0862">Zinc</keyword>
<dbReference type="InterPro" id="IPR011057">
    <property type="entry name" value="Mss4-like_sf"/>
</dbReference>
<organism evidence="5 6">
    <name type="scientific">Mesorhizobium plurifarium</name>
    <dbReference type="NCBI Taxonomy" id="69974"/>
    <lineage>
        <taxon>Bacteria</taxon>
        <taxon>Pseudomonadati</taxon>
        <taxon>Pseudomonadota</taxon>
        <taxon>Alphaproteobacteria</taxon>
        <taxon>Hyphomicrobiales</taxon>
        <taxon>Phyllobacteriaceae</taxon>
        <taxon>Mesorhizobium</taxon>
    </lineage>
</organism>
<dbReference type="PANTHER" id="PTHR28620:SF1">
    <property type="entry name" value="CENP-V_GFA DOMAIN-CONTAINING PROTEIN"/>
    <property type="match status" value="1"/>
</dbReference>
<keyword evidence="2" id="KW-0479">Metal-binding</keyword>
<comment type="similarity">
    <text evidence="1">Belongs to the Gfa family.</text>
</comment>
<dbReference type="EMBL" id="CCNE01000019">
    <property type="protein sequence ID" value="CDX57218.1"/>
    <property type="molecule type" value="Genomic_DNA"/>
</dbReference>
<dbReference type="InterPro" id="IPR006913">
    <property type="entry name" value="CENP-V/GFA"/>
</dbReference>
<reference evidence="5 6" key="1">
    <citation type="submission" date="2014-08" db="EMBL/GenBank/DDBJ databases">
        <authorList>
            <person name="Moulin Lionel"/>
        </authorList>
    </citation>
    <scope>NUCLEOTIDE SEQUENCE [LARGE SCALE GENOMIC DNA]</scope>
</reference>
<dbReference type="PANTHER" id="PTHR28620">
    <property type="entry name" value="CENTROMERE PROTEIN V"/>
    <property type="match status" value="1"/>
</dbReference>
<dbReference type="AlphaFoldDB" id="A0A090G5V8"/>
<accession>A0A090G5V8</accession>
<evidence type="ECO:0000313" key="5">
    <source>
        <dbReference type="EMBL" id="CDX57218.1"/>
    </source>
</evidence>
<gene>
    <name evidence="5" type="ORF">MPL3365_260042</name>
</gene>
<evidence type="ECO:0000256" key="1">
    <source>
        <dbReference type="ARBA" id="ARBA00005495"/>
    </source>
</evidence>
<proteinExistence type="inferred from homology"/>
<dbReference type="GO" id="GO:0046872">
    <property type="term" value="F:metal ion binding"/>
    <property type="evidence" value="ECO:0007669"/>
    <property type="project" value="UniProtKB-KW"/>
</dbReference>
<evidence type="ECO:0000259" key="4">
    <source>
        <dbReference type="PROSITE" id="PS51891"/>
    </source>
</evidence>
<feature type="domain" description="CENP-V/GFA" evidence="4">
    <location>
        <begin position="5"/>
        <end position="113"/>
    </location>
</feature>
<dbReference type="GO" id="GO:0016846">
    <property type="term" value="F:carbon-sulfur lyase activity"/>
    <property type="evidence" value="ECO:0007669"/>
    <property type="project" value="InterPro"/>
</dbReference>
<dbReference type="PROSITE" id="PS51891">
    <property type="entry name" value="CENP_V_GFA"/>
    <property type="match status" value="1"/>
</dbReference>
<name>A0A090G5V8_MESPL</name>
<sequence length="117" mass="13084">MLMLYKGSCHCGKVAFEVEGELGMTVRCNCSICRRKGALLWAVPHETLNLVAWGDDLGRYTFGKAQIAHRFCRTCGMHLFAEDVSQGSERTAYININCLEDIDLATIEVFEFDGRSA</sequence>
<dbReference type="SUPFAM" id="SSF51316">
    <property type="entry name" value="Mss4-like"/>
    <property type="match status" value="1"/>
</dbReference>
<dbReference type="InterPro" id="IPR052355">
    <property type="entry name" value="CENP-V-like"/>
</dbReference>
<dbReference type="Pfam" id="PF04828">
    <property type="entry name" value="GFA"/>
    <property type="match status" value="1"/>
</dbReference>